<feature type="repeat" description="Pumilio" evidence="3">
    <location>
        <begin position="216"/>
        <end position="252"/>
    </location>
</feature>
<name>A0AAV5RFH8_STABA</name>
<accession>A0AAV5RFH8</accession>
<evidence type="ECO:0000259" key="5">
    <source>
        <dbReference type="PROSITE" id="PS50303"/>
    </source>
</evidence>
<dbReference type="GO" id="GO:0003729">
    <property type="term" value="F:mRNA binding"/>
    <property type="evidence" value="ECO:0007669"/>
    <property type="project" value="UniProtKB-ARBA"/>
</dbReference>
<evidence type="ECO:0000256" key="4">
    <source>
        <dbReference type="SAM" id="MobiDB-lite"/>
    </source>
</evidence>
<dbReference type="SMART" id="SM00025">
    <property type="entry name" value="Pumilio"/>
    <property type="match status" value="6"/>
</dbReference>
<dbReference type="EMBL" id="BTGC01000003">
    <property type="protein sequence ID" value="GMM50165.1"/>
    <property type="molecule type" value="Genomic_DNA"/>
</dbReference>
<feature type="region of interest" description="Disordered" evidence="4">
    <location>
        <begin position="1"/>
        <end position="106"/>
    </location>
</feature>
<proteinExistence type="predicted"/>
<dbReference type="Pfam" id="PF08144">
    <property type="entry name" value="CPL"/>
    <property type="match status" value="1"/>
</dbReference>
<dbReference type="InterPro" id="IPR001313">
    <property type="entry name" value="Pumilio_RNA-bd_rpt"/>
</dbReference>
<dbReference type="Proteomes" id="UP001362899">
    <property type="component" value="Unassembled WGS sequence"/>
</dbReference>
<feature type="domain" description="PUM-HD" evidence="5">
    <location>
        <begin position="115"/>
        <end position="477"/>
    </location>
</feature>
<dbReference type="AlphaFoldDB" id="A0AAV5RFH8"/>
<dbReference type="SUPFAM" id="SSF48371">
    <property type="entry name" value="ARM repeat"/>
    <property type="match status" value="1"/>
</dbReference>
<protein>
    <submittedName>
        <fullName evidence="6">Puf6 protein</fullName>
    </submittedName>
</protein>
<feature type="repeat" description="Pumilio" evidence="3">
    <location>
        <begin position="180"/>
        <end position="215"/>
    </location>
</feature>
<keyword evidence="2" id="KW-0694">RNA-binding</keyword>
<feature type="compositionally biased region" description="Basic and acidic residues" evidence="4">
    <location>
        <begin position="86"/>
        <end position="97"/>
    </location>
</feature>
<comment type="caution">
    <text evidence="6">The sequence shown here is derived from an EMBL/GenBank/DDBJ whole genome shotgun (WGS) entry which is preliminary data.</text>
</comment>
<dbReference type="PROSITE" id="PS50303">
    <property type="entry name" value="PUM_HD"/>
    <property type="match status" value="1"/>
</dbReference>
<dbReference type="GO" id="GO:0005730">
    <property type="term" value="C:nucleolus"/>
    <property type="evidence" value="ECO:0007669"/>
    <property type="project" value="TreeGrafter"/>
</dbReference>
<dbReference type="PANTHER" id="PTHR13389:SF0">
    <property type="entry name" value="PUMILIO HOMOLOG 3"/>
    <property type="match status" value="1"/>
</dbReference>
<dbReference type="InterPro" id="IPR012959">
    <property type="entry name" value="CPL_dom"/>
</dbReference>
<keyword evidence="1" id="KW-0677">Repeat</keyword>
<keyword evidence="7" id="KW-1185">Reference proteome</keyword>
<dbReference type="InterPro" id="IPR040059">
    <property type="entry name" value="PUM3"/>
</dbReference>
<evidence type="ECO:0000256" key="3">
    <source>
        <dbReference type="PROSITE-ProRule" id="PRU00317"/>
    </source>
</evidence>
<organism evidence="6 7">
    <name type="scientific">Starmerella bacillaris</name>
    <name type="common">Yeast</name>
    <name type="synonym">Candida zemplinina</name>
    <dbReference type="NCBI Taxonomy" id="1247836"/>
    <lineage>
        <taxon>Eukaryota</taxon>
        <taxon>Fungi</taxon>
        <taxon>Dikarya</taxon>
        <taxon>Ascomycota</taxon>
        <taxon>Saccharomycotina</taxon>
        <taxon>Dipodascomycetes</taxon>
        <taxon>Dipodascales</taxon>
        <taxon>Trichomonascaceae</taxon>
        <taxon>Starmerella</taxon>
    </lineage>
</organism>
<evidence type="ECO:0000313" key="6">
    <source>
        <dbReference type="EMBL" id="GMM50165.1"/>
    </source>
</evidence>
<dbReference type="PROSITE" id="PS50302">
    <property type="entry name" value="PUM"/>
    <property type="match status" value="2"/>
</dbReference>
<gene>
    <name evidence="6" type="ORF">DASB73_011230</name>
</gene>
<reference evidence="6 7" key="1">
    <citation type="journal article" date="2023" name="Elife">
        <title>Identification of key yeast species and microbe-microbe interactions impacting larval growth of Drosophila in the wild.</title>
        <authorList>
            <person name="Mure A."/>
            <person name="Sugiura Y."/>
            <person name="Maeda R."/>
            <person name="Honda K."/>
            <person name="Sakurai N."/>
            <person name="Takahashi Y."/>
            <person name="Watada M."/>
            <person name="Katoh T."/>
            <person name="Gotoh A."/>
            <person name="Gotoh Y."/>
            <person name="Taniguchi I."/>
            <person name="Nakamura K."/>
            <person name="Hayashi T."/>
            <person name="Katayama T."/>
            <person name="Uemura T."/>
            <person name="Hattori Y."/>
        </authorList>
    </citation>
    <scope>NUCLEOTIDE SEQUENCE [LARGE SCALE GENOMIC DNA]</scope>
    <source>
        <strain evidence="6 7">SB-73</strain>
    </source>
</reference>
<dbReference type="PANTHER" id="PTHR13389">
    <property type="entry name" value="PUMILIO HOMOLOG 3"/>
    <property type="match status" value="1"/>
</dbReference>
<feature type="compositionally biased region" description="Acidic residues" evidence="4">
    <location>
        <begin position="37"/>
        <end position="75"/>
    </location>
</feature>
<dbReference type="GO" id="GO:0010629">
    <property type="term" value="P:negative regulation of gene expression"/>
    <property type="evidence" value="ECO:0007669"/>
    <property type="project" value="UniProtKB-ARBA"/>
</dbReference>
<dbReference type="GO" id="GO:0006417">
    <property type="term" value="P:regulation of translation"/>
    <property type="evidence" value="ECO:0007669"/>
    <property type="project" value="TreeGrafter"/>
</dbReference>
<sequence>MLKTMKTKRRTVDSDEVKSKKPKLQKKELLEKYKIEEPEEEESDENVEDASSDELDNEDEDEDMLEESEGSDLEGAEPSTSSSTSREQRLEQRLEQKRQKKERKLKKAHGEAIEEIKIIWQDMRAKQGVSASQRQKGLQDIMRLVDGKWRDLVFRHDASRVVQTVFKYADKALRHEITVSLKGNYVDLAKSAYGKYLLVKMMHYGNPQVRASIIDEMHGSFRRLMGHKEGAYVIEDIFRDYSTSKQRRQIMREFYGSEFALFKDAGESKNNLSEIIASHPDKKPYLMENLNKVITQAVNKGSIGFEIVHAMMLEYIRNLDRDAKSLERETFVDLIADDIVEMCHTNAGSQVASLTFAIATAKERKRLLKSVRQFPLKLAKDNYGNAVIMAAFLTVDDTKLMHKAFEELEQDNNMTEVICDKFARRPMLMLLTSIDNKKYFSGIQDRMKEVNEFKKLTSKKDDDVRQKEMLEFFKPAFDDALTNSIDELTASPLGLQFIGEYIQSGNCSDASLQAILDQFSMDPSEPDHILSSNPMSGRISKLMIRSNDLCKQQFNEIVLKYPVQWASGEGCFSVISLLETLDAKDAKKLKSELKGHLPVLKKNKAKGAQILLELLSA</sequence>
<dbReference type="InterPro" id="IPR016024">
    <property type="entry name" value="ARM-type_fold"/>
</dbReference>
<evidence type="ECO:0000256" key="1">
    <source>
        <dbReference type="ARBA" id="ARBA00022737"/>
    </source>
</evidence>
<dbReference type="InterPro" id="IPR011989">
    <property type="entry name" value="ARM-like"/>
</dbReference>
<evidence type="ECO:0000256" key="2">
    <source>
        <dbReference type="ARBA" id="ARBA00022884"/>
    </source>
</evidence>
<dbReference type="InterPro" id="IPR033133">
    <property type="entry name" value="PUM-HD"/>
</dbReference>
<feature type="compositionally biased region" description="Basic and acidic residues" evidence="4">
    <location>
        <begin position="10"/>
        <end position="36"/>
    </location>
</feature>
<dbReference type="Gene3D" id="1.25.10.10">
    <property type="entry name" value="Leucine-rich Repeat Variant"/>
    <property type="match status" value="1"/>
</dbReference>
<evidence type="ECO:0000313" key="7">
    <source>
        <dbReference type="Proteomes" id="UP001362899"/>
    </source>
</evidence>